<evidence type="ECO:0000256" key="2">
    <source>
        <dbReference type="ARBA" id="ARBA00023125"/>
    </source>
</evidence>
<evidence type="ECO:0000256" key="3">
    <source>
        <dbReference type="ARBA" id="ARBA00023163"/>
    </source>
</evidence>
<keyword evidence="5" id="KW-0614">Plasmid</keyword>
<dbReference type="PANTHER" id="PTHR33204">
    <property type="entry name" value="TRANSCRIPTIONAL REGULATOR, MARR FAMILY"/>
    <property type="match status" value="1"/>
</dbReference>
<proteinExistence type="predicted"/>
<evidence type="ECO:0000313" key="6">
    <source>
        <dbReference type="Proteomes" id="UP000001600"/>
    </source>
</evidence>
<keyword evidence="3" id="KW-0804">Transcription</keyword>
<dbReference type="SUPFAM" id="SSF46785">
    <property type="entry name" value="Winged helix' DNA-binding domain"/>
    <property type="match status" value="1"/>
</dbReference>
<geneLocation type="plasmid" evidence="5 6">
    <name>pAtK84c</name>
</geneLocation>
<dbReference type="RefSeq" id="WP_012653313.1">
    <property type="nucleotide sequence ID" value="NC_011987.1"/>
</dbReference>
<dbReference type="PANTHER" id="PTHR33204:SF39">
    <property type="entry name" value="TRANSCRIPTIONAL REGULATORY PROTEIN"/>
    <property type="match status" value="1"/>
</dbReference>
<dbReference type="Proteomes" id="UP000001600">
    <property type="component" value="Plasmid pAtK84c"/>
</dbReference>
<dbReference type="Gene3D" id="1.10.10.10">
    <property type="entry name" value="Winged helix-like DNA-binding domain superfamily/Winged helix DNA-binding domain"/>
    <property type="match status" value="1"/>
</dbReference>
<dbReference type="InterPro" id="IPR036388">
    <property type="entry name" value="WH-like_DNA-bd_sf"/>
</dbReference>
<gene>
    <name evidence="5" type="ordered locus">Arad_12323</name>
</gene>
<evidence type="ECO:0000256" key="1">
    <source>
        <dbReference type="ARBA" id="ARBA00023015"/>
    </source>
</evidence>
<dbReference type="KEGG" id="ara:Arad_12323"/>
<dbReference type="InterPro" id="IPR002577">
    <property type="entry name" value="HTH_HxlR"/>
</dbReference>
<dbReference type="Pfam" id="PF01638">
    <property type="entry name" value="HxlR"/>
    <property type="match status" value="1"/>
</dbReference>
<keyword evidence="1" id="KW-0805">Transcription regulation</keyword>
<evidence type="ECO:0000259" key="4">
    <source>
        <dbReference type="PROSITE" id="PS51118"/>
    </source>
</evidence>
<dbReference type="AlphaFoldDB" id="B9JQA2"/>
<dbReference type="PROSITE" id="PS51118">
    <property type="entry name" value="HTH_HXLR"/>
    <property type="match status" value="1"/>
</dbReference>
<sequence>MPRAYNADRVLGEVEKILNLGRGGATRNDRVSNIRSYVTGMADTGCQPDDPVREFASLAADQWSSMILLVLRDGPFRYSILHRLVGAIGVTDGISQRILTLKLKKLHHNGLIIRTIENEAPIRISYSLSPLGRSFIDEIEHLAQWIIGKLPEIHAARASNFDETEK</sequence>
<dbReference type="EMBL" id="CP000631">
    <property type="protein sequence ID" value="ACM31321.1"/>
    <property type="molecule type" value="Genomic_DNA"/>
</dbReference>
<keyword evidence="2" id="KW-0238">DNA-binding</keyword>
<reference evidence="5 6" key="1">
    <citation type="journal article" date="2009" name="J. Bacteriol.">
        <title>Genome sequences of three Agrobacterium biovars help elucidate the evolution of multichromosome genomes in bacteria.</title>
        <authorList>
            <person name="Slater S.C."/>
            <person name="Goldman B.S."/>
            <person name="Goodner B."/>
            <person name="Setubal J.C."/>
            <person name="Farrand S.K."/>
            <person name="Nester E.W."/>
            <person name="Burr T.J."/>
            <person name="Banta L."/>
            <person name="Dickerman A.W."/>
            <person name="Paulsen I."/>
            <person name="Otten L."/>
            <person name="Suen G."/>
            <person name="Welch R."/>
            <person name="Almeida N.F."/>
            <person name="Arnold F."/>
            <person name="Burton O.T."/>
            <person name="Du Z."/>
            <person name="Ewing A."/>
            <person name="Godsy E."/>
            <person name="Heisel S."/>
            <person name="Houmiel K.L."/>
            <person name="Jhaveri J."/>
            <person name="Lu J."/>
            <person name="Miller N.M."/>
            <person name="Norton S."/>
            <person name="Chen Q."/>
            <person name="Phoolcharoen W."/>
            <person name="Ohlin V."/>
            <person name="Ondrusek D."/>
            <person name="Pride N."/>
            <person name="Stricklin S.L."/>
            <person name="Sun J."/>
            <person name="Wheeler C."/>
            <person name="Wilson L."/>
            <person name="Zhu H."/>
            <person name="Wood D.W."/>
        </authorList>
    </citation>
    <scope>NUCLEOTIDE SEQUENCE [LARGE SCALE GENOMIC DNA]</scope>
    <source>
        <strain evidence="6">K84 / ATCC BAA-868</strain>
        <plasmid evidence="5 6">pAtK84c</plasmid>
    </source>
</reference>
<organism evidence="5 6">
    <name type="scientific">Rhizobium rhizogenes (strain K84 / ATCC BAA-868)</name>
    <name type="common">Agrobacterium radiobacter</name>
    <dbReference type="NCBI Taxonomy" id="311403"/>
    <lineage>
        <taxon>Bacteria</taxon>
        <taxon>Pseudomonadati</taxon>
        <taxon>Pseudomonadota</taxon>
        <taxon>Alphaproteobacteria</taxon>
        <taxon>Hyphomicrobiales</taxon>
        <taxon>Rhizobiaceae</taxon>
        <taxon>Rhizobium/Agrobacterium group</taxon>
        <taxon>Rhizobium</taxon>
    </lineage>
</organism>
<name>B9JQA2_RHIR8</name>
<evidence type="ECO:0000313" key="5">
    <source>
        <dbReference type="EMBL" id="ACM31321.1"/>
    </source>
</evidence>
<accession>B9JQA2</accession>
<dbReference type="GO" id="GO:0003677">
    <property type="term" value="F:DNA binding"/>
    <property type="evidence" value="ECO:0007669"/>
    <property type="project" value="UniProtKB-KW"/>
</dbReference>
<feature type="domain" description="HTH hxlR-type" evidence="4">
    <location>
        <begin position="46"/>
        <end position="154"/>
    </location>
</feature>
<dbReference type="HOGENOM" id="CLU_111585_2_1_5"/>
<dbReference type="InterPro" id="IPR036390">
    <property type="entry name" value="WH_DNA-bd_sf"/>
</dbReference>
<protein>
    <submittedName>
        <fullName evidence="5">Transcriptional regulator</fullName>
    </submittedName>
</protein>